<dbReference type="Pfam" id="PF01545">
    <property type="entry name" value="Cation_efflux"/>
    <property type="match status" value="1"/>
</dbReference>
<evidence type="ECO:0000256" key="2">
    <source>
        <dbReference type="ARBA" id="ARBA00008114"/>
    </source>
</evidence>
<sequence length="428" mass="48819">MCLLKVIICYTFVYAKYIWTQQLSVYIFLFSSLVFRRVFVNYFFEWIERRSKEKGKESRAAFGTVAGQIGLLSNFLLFGMKLLIGLFSGSVSIIADAMNNLSDSASSVLTLIGFRIAAKPADKEHPYGHQRSEYITGMIISLIILFVGGQFLRTSIERILQPESLQTSPLMFIILVSSIGIKVVQGYFYQETARHIGSKTLLASAKDSFNDVYTTVAVLVSAAVEHLTGWQIDGYTGLLIAFYIIFSGIQMLSEFINDLLGKRPSEEELTKMIAYLDNHQSIIGYHDLLIHSYGPEKTFATIHIEIDDSWSLTQAHVVINAIEKEFKAELGINLVCHLDPIDIHSEEQTNVYRLVKQLLKSYNLNLQFHDFRIEKKGTRPIIQFDVVVPEDIKLTNEQLLDKIEKDINKHIGLYEIDLIFDRNYLLKK</sequence>
<evidence type="ECO:0000313" key="11">
    <source>
        <dbReference type="Proteomes" id="UP000638836"/>
    </source>
</evidence>
<keyword evidence="3" id="KW-0813">Transport</keyword>
<dbReference type="Pfam" id="PF16916">
    <property type="entry name" value="ZT_dimer"/>
    <property type="match status" value="2"/>
</dbReference>
<dbReference type="SUPFAM" id="SSF161111">
    <property type="entry name" value="Cation efflux protein transmembrane domain-like"/>
    <property type="match status" value="1"/>
</dbReference>
<dbReference type="PANTHER" id="PTHR43840">
    <property type="entry name" value="MITOCHONDRIAL METAL TRANSPORTER 1-RELATED"/>
    <property type="match status" value="1"/>
</dbReference>
<accession>A0ABR7TCC8</accession>
<dbReference type="Gene3D" id="3.30.70.1350">
    <property type="entry name" value="Cation efflux protein, cytoplasmic domain"/>
    <property type="match status" value="1"/>
</dbReference>
<dbReference type="EMBL" id="WNJQ01000005">
    <property type="protein sequence ID" value="MBC9825614.1"/>
    <property type="molecule type" value="Genomic_DNA"/>
</dbReference>
<dbReference type="Gene3D" id="1.20.1510.10">
    <property type="entry name" value="Cation efflux protein transmembrane domain"/>
    <property type="match status" value="1"/>
</dbReference>
<name>A0ABR7TCC8_9LACT</name>
<dbReference type="InterPro" id="IPR058533">
    <property type="entry name" value="Cation_efflux_TM"/>
</dbReference>
<gene>
    <name evidence="10" type="ORF">GLO26_07225</name>
</gene>
<feature type="transmembrane region" description="Helical" evidence="7">
    <location>
        <begin position="172"/>
        <end position="189"/>
    </location>
</feature>
<protein>
    <submittedName>
        <fullName evidence="10">Cation diffusion facilitator family transporter</fullName>
    </submittedName>
</protein>
<dbReference type="InterPro" id="IPR050291">
    <property type="entry name" value="CDF_Transporter"/>
</dbReference>
<dbReference type="InterPro" id="IPR027469">
    <property type="entry name" value="Cation_efflux_TMD_sf"/>
</dbReference>
<evidence type="ECO:0000259" key="9">
    <source>
        <dbReference type="Pfam" id="PF16916"/>
    </source>
</evidence>
<keyword evidence="4 7" id="KW-0812">Transmembrane</keyword>
<dbReference type="PANTHER" id="PTHR43840:SF50">
    <property type="entry name" value="MANGANESE EFFLUX SYSTEM PROTEIN MNES"/>
    <property type="match status" value="1"/>
</dbReference>
<dbReference type="InterPro" id="IPR027470">
    <property type="entry name" value="Cation_efflux_CTD"/>
</dbReference>
<feature type="transmembrane region" description="Helical" evidence="7">
    <location>
        <begin position="234"/>
        <end position="253"/>
    </location>
</feature>
<reference evidence="10 11" key="1">
    <citation type="journal article" date="2020" name="Microorganisms">
        <title>New Insight into Antimicrobial Compounds from Food and Marine-Sourced Carnobacterium Species through Phenotype and Genome Analyses.</title>
        <authorList>
            <person name="Begrem S."/>
            <person name="Ivaniuk F."/>
            <person name="Gigout-Chevalier F."/>
            <person name="Kolypczuk L."/>
            <person name="Bonnetot S."/>
            <person name="Leroi F."/>
            <person name="Grovel O."/>
            <person name="Delbarre-Ladrat C."/>
            <person name="Passerini D."/>
        </authorList>
    </citation>
    <scope>NUCLEOTIDE SEQUENCE [LARGE SCALE GENOMIC DNA]</scope>
    <source>
        <strain evidence="10 11">MIP2551</strain>
    </source>
</reference>
<keyword evidence="11" id="KW-1185">Reference proteome</keyword>
<feature type="domain" description="Cation efflux protein cytoplasmic" evidence="9">
    <location>
        <begin position="264"/>
        <end position="340"/>
    </location>
</feature>
<feature type="domain" description="Cation efflux protein cytoplasmic" evidence="9">
    <location>
        <begin position="352"/>
        <end position="412"/>
    </location>
</feature>
<evidence type="ECO:0000256" key="6">
    <source>
        <dbReference type="ARBA" id="ARBA00023136"/>
    </source>
</evidence>
<dbReference type="InterPro" id="IPR036837">
    <property type="entry name" value="Cation_efflux_CTD_sf"/>
</dbReference>
<proteinExistence type="inferred from homology"/>
<feature type="transmembrane region" description="Helical" evidence="7">
    <location>
        <begin position="65"/>
        <end position="87"/>
    </location>
</feature>
<keyword evidence="5 7" id="KW-1133">Transmembrane helix</keyword>
<evidence type="ECO:0000259" key="8">
    <source>
        <dbReference type="Pfam" id="PF01545"/>
    </source>
</evidence>
<evidence type="ECO:0000256" key="7">
    <source>
        <dbReference type="SAM" id="Phobius"/>
    </source>
</evidence>
<evidence type="ECO:0000256" key="4">
    <source>
        <dbReference type="ARBA" id="ARBA00022692"/>
    </source>
</evidence>
<evidence type="ECO:0000313" key="10">
    <source>
        <dbReference type="EMBL" id="MBC9825614.1"/>
    </source>
</evidence>
<comment type="caution">
    <text evidence="10">The sequence shown here is derived from an EMBL/GenBank/DDBJ whole genome shotgun (WGS) entry which is preliminary data.</text>
</comment>
<evidence type="ECO:0000256" key="1">
    <source>
        <dbReference type="ARBA" id="ARBA00004141"/>
    </source>
</evidence>
<dbReference type="Proteomes" id="UP000638836">
    <property type="component" value="Unassembled WGS sequence"/>
</dbReference>
<comment type="subcellular location">
    <subcellularLocation>
        <location evidence="1">Membrane</location>
        <topology evidence="1">Multi-pass membrane protein</topology>
    </subcellularLocation>
</comment>
<organism evidence="10 11">
    <name type="scientific">Carnobacterium inhibens</name>
    <dbReference type="NCBI Taxonomy" id="147709"/>
    <lineage>
        <taxon>Bacteria</taxon>
        <taxon>Bacillati</taxon>
        <taxon>Bacillota</taxon>
        <taxon>Bacilli</taxon>
        <taxon>Lactobacillales</taxon>
        <taxon>Carnobacteriaceae</taxon>
        <taxon>Carnobacterium</taxon>
    </lineage>
</organism>
<keyword evidence="6 7" id="KW-0472">Membrane</keyword>
<comment type="similarity">
    <text evidence="2">Belongs to the cation diffusion facilitator (CDF) transporter (TC 2.A.4) family.</text>
</comment>
<evidence type="ECO:0000256" key="5">
    <source>
        <dbReference type="ARBA" id="ARBA00022989"/>
    </source>
</evidence>
<dbReference type="InterPro" id="IPR002524">
    <property type="entry name" value="Cation_efflux"/>
</dbReference>
<dbReference type="SUPFAM" id="SSF160240">
    <property type="entry name" value="Cation efflux protein cytoplasmic domain-like"/>
    <property type="match status" value="2"/>
</dbReference>
<feature type="domain" description="Cation efflux protein transmembrane" evidence="8">
    <location>
        <begin position="69"/>
        <end position="260"/>
    </location>
</feature>
<evidence type="ECO:0000256" key="3">
    <source>
        <dbReference type="ARBA" id="ARBA00022448"/>
    </source>
</evidence>
<feature type="transmembrane region" description="Helical" evidence="7">
    <location>
        <begin position="134"/>
        <end position="152"/>
    </location>
</feature>
<dbReference type="NCBIfam" id="TIGR01297">
    <property type="entry name" value="CDF"/>
    <property type="match status" value="1"/>
</dbReference>